<sequence>MPKPSVPDADAKPPLPQRVTLSDIAEVAGTSHVTVSLALRNHPKISATTRKKVCAIAKKMGYRPDPMLKALSEYRKQTKAARYQAALVWINLFDTAVYPPRYHTFGDCQEGARERAAELGFSLLPVCPKAEGMTPASLRRMLQARGIMGVIVGPHPKPRTRWRWDISEFSAVRVGYSLSAPLLHVVANDQAASSALAIRKLRELGHRRIGMVLSREHNERTDDHFLGGFLGKCMPGLSSGDNPFLVFDEPFNREQWQAWYERFRPDAVIVGGEETGKAIRSFGVRVPEDLSVVIFGDIKSGSFWAYVDQNDHAIGRMSVDVVVGMLNRHETGLPERPCCTLVESRWCAGTSVQKQPASARR</sequence>
<keyword evidence="1" id="KW-0678">Repressor</keyword>
<keyword evidence="3 6" id="KW-0238">DNA-binding</keyword>
<dbReference type="SUPFAM" id="SSF53822">
    <property type="entry name" value="Periplasmic binding protein-like I"/>
    <property type="match status" value="1"/>
</dbReference>
<evidence type="ECO:0000256" key="4">
    <source>
        <dbReference type="ARBA" id="ARBA00023163"/>
    </source>
</evidence>
<keyword evidence="7" id="KW-1185">Reference proteome</keyword>
<dbReference type="SUPFAM" id="SSF47413">
    <property type="entry name" value="lambda repressor-like DNA-binding domains"/>
    <property type="match status" value="1"/>
</dbReference>
<dbReference type="Pfam" id="PF13377">
    <property type="entry name" value="Peripla_BP_3"/>
    <property type="match status" value="1"/>
</dbReference>
<dbReference type="Gene3D" id="3.40.50.2300">
    <property type="match status" value="2"/>
</dbReference>
<dbReference type="GO" id="GO:0000976">
    <property type="term" value="F:transcription cis-regulatory region binding"/>
    <property type="evidence" value="ECO:0007669"/>
    <property type="project" value="TreeGrafter"/>
</dbReference>
<evidence type="ECO:0000256" key="2">
    <source>
        <dbReference type="ARBA" id="ARBA00023015"/>
    </source>
</evidence>
<dbReference type="Pfam" id="PF00356">
    <property type="entry name" value="LacI"/>
    <property type="match status" value="1"/>
</dbReference>
<dbReference type="InterPro" id="IPR010982">
    <property type="entry name" value="Lambda_DNA-bd_dom_sf"/>
</dbReference>
<dbReference type="InterPro" id="IPR028082">
    <property type="entry name" value="Peripla_BP_I"/>
</dbReference>
<dbReference type="RefSeq" id="WP_185674025.1">
    <property type="nucleotide sequence ID" value="NZ_JACHVB010000012.1"/>
</dbReference>
<dbReference type="Gene3D" id="1.10.260.40">
    <property type="entry name" value="lambda repressor-like DNA-binding domains"/>
    <property type="match status" value="1"/>
</dbReference>
<evidence type="ECO:0000313" key="7">
    <source>
        <dbReference type="Proteomes" id="UP000546464"/>
    </source>
</evidence>
<dbReference type="PROSITE" id="PS50932">
    <property type="entry name" value="HTH_LACI_2"/>
    <property type="match status" value="1"/>
</dbReference>
<evidence type="ECO:0000259" key="5">
    <source>
        <dbReference type="PROSITE" id="PS50932"/>
    </source>
</evidence>
<proteinExistence type="predicted"/>
<dbReference type="SMART" id="SM00354">
    <property type="entry name" value="HTH_LACI"/>
    <property type="match status" value="1"/>
</dbReference>
<keyword evidence="4" id="KW-0804">Transcription</keyword>
<dbReference type="EMBL" id="JACHVB010000012">
    <property type="protein sequence ID" value="MBC2593026.1"/>
    <property type="molecule type" value="Genomic_DNA"/>
</dbReference>
<reference evidence="6 7" key="1">
    <citation type="submission" date="2020-07" db="EMBL/GenBank/DDBJ databases">
        <authorList>
            <person name="Feng X."/>
        </authorList>
    </citation>
    <scope>NUCLEOTIDE SEQUENCE [LARGE SCALE GENOMIC DNA]</scope>
    <source>
        <strain evidence="6 7">JCM31066</strain>
    </source>
</reference>
<dbReference type="GO" id="GO:0003700">
    <property type="term" value="F:DNA-binding transcription factor activity"/>
    <property type="evidence" value="ECO:0007669"/>
    <property type="project" value="TreeGrafter"/>
</dbReference>
<dbReference type="PANTHER" id="PTHR30146:SF148">
    <property type="entry name" value="HTH-TYPE TRANSCRIPTIONAL REPRESSOR PURR-RELATED"/>
    <property type="match status" value="1"/>
</dbReference>
<dbReference type="InterPro" id="IPR000843">
    <property type="entry name" value="HTH_LacI"/>
</dbReference>
<feature type="domain" description="HTH lacI-type" evidence="5">
    <location>
        <begin position="19"/>
        <end position="73"/>
    </location>
</feature>
<comment type="caution">
    <text evidence="6">The sequence shown here is derived from an EMBL/GenBank/DDBJ whole genome shotgun (WGS) entry which is preliminary data.</text>
</comment>
<dbReference type="CDD" id="cd01392">
    <property type="entry name" value="HTH_LacI"/>
    <property type="match status" value="1"/>
</dbReference>
<keyword evidence="2" id="KW-0805">Transcription regulation</keyword>
<dbReference type="InterPro" id="IPR046335">
    <property type="entry name" value="LacI/GalR-like_sensor"/>
</dbReference>
<evidence type="ECO:0000313" key="6">
    <source>
        <dbReference type="EMBL" id="MBC2593026.1"/>
    </source>
</evidence>
<dbReference type="PANTHER" id="PTHR30146">
    <property type="entry name" value="LACI-RELATED TRANSCRIPTIONAL REPRESSOR"/>
    <property type="match status" value="1"/>
</dbReference>
<protein>
    <submittedName>
        <fullName evidence="6">LacI family DNA-binding transcriptional regulator</fullName>
    </submittedName>
</protein>
<evidence type="ECO:0000256" key="3">
    <source>
        <dbReference type="ARBA" id="ARBA00023125"/>
    </source>
</evidence>
<organism evidence="6 7">
    <name type="scientific">Ruficoccus amylovorans</name>
    <dbReference type="NCBI Taxonomy" id="1804625"/>
    <lineage>
        <taxon>Bacteria</taxon>
        <taxon>Pseudomonadati</taxon>
        <taxon>Verrucomicrobiota</taxon>
        <taxon>Opitutia</taxon>
        <taxon>Puniceicoccales</taxon>
        <taxon>Cerasicoccaceae</taxon>
        <taxon>Ruficoccus</taxon>
    </lineage>
</organism>
<accession>A0A842HBD7</accession>
<gene>
    <name evidence="6" type="ORF">H5P28_02015</name>
</gene>
<dbReference type="AlphaFoldDB" id="A0A842HBD7"/>
<dbReference type="Proteomes" id="UP000546464">
    <property type="component" value="Unassembled WGS sequence"/>
</dbReference>
<name>A0A842HBD7_9BACT</name>
<evidence type="ECO:0000256" key="1">
    <source>
        <dbReference type="ARBA" id="ARBA00022491"/>
    </source>
</evidence>